<evidence type="ECO:0000259" key="5">
    <source>
        <dbReference type="Pfam" id="PF03435"/>
    </source>
</evidence>
<dbReference type="GO" id="GO:0042998">
    <property type="term" value="P:positive regulation of Golgi to plasma membrane protein transport"/>
    <property type="evidence" value="ECO:0007669"/>
    <property type="project" value="InterPro"/>
</dbReference>
<feature type="region of interest" description="Disordered" evidence="3">
    <location>
        <begin position="380"/>
        <end position="408"/>
    </location>
</feature>
<feature type="region of interest" description="Disordered" evidence="3">
    <location>
        <begin position="514"/>
        <end position="651"/>
    </location>
</feature>
<dbReference type="InterPro" id="IPR005097">
    <property type="entry name" value="Sacchrp_dh_NADP-bd"/>
</dbReference>
<dbReference type="GO" id="GO:0005886">
    <property type="term" value="C:plasma membrane"/>
    <property type="evidence" value="ECO:0007669"/>
    <property type="project" value="TreeGrafter"/>
</dbReference>
<dbReference type="GO" id="GO:0005739">
    <property type="term" value="C:mitochondrion"/>
    <property type="evidence" value="ECO:0007669"/>
    <property type="project" value="TreeGrafter"/>
</dbReference>
<keyword evidence="4" id="KW-1133">Transmembrane helix</keyword>
<protein>
    <recommendedName>
        <fullName evidence="2">Saccharopine dehydrogenase-like oxidoreductase</fullName>
    </recommendedName>
</protein>
<organism evidence="8 9">
    <name type="scientific">Dissostichus mawsoni</name>
    <name type="common">Antarctic cod</name>
    <dbReference type="NCBI Taxonomy" id="36200"/>
    <lineage>
        <taxon>Eukaryota</taxon>
        <taxon>Metazoa</taxon>
        <taxon>Chordata</taxon>
        <taxon>Craniata</taxon>
        <taxon>Vertebrata</taxon>
        <taxon>Euteleostomi</taxon>
        <taxon>Actinopterygii</taxon>
        <taxon>Neopterygii</taxon>
        <taxon>Teleostei</taxon>
        <taxon>Neoteleostei</taxon>
        <taxon>Acanthomorphata</taxon>
        <taxon>Eupercaria</taxon>
        <taxon>Perciformes</taxon>
        <taxon>Notothenioidei</taxon>
        <taxon>Nototheniidae</taxon>
        <taxon>Dissostichus</taxon>
    </lineage>
</organism>
<dbReference type="GO" id="GO:0005811">
    <property type="term" value="C:lipid droplet"/>
    <property type="evidence" value="ECO:0007669"/>
    <property type="project" value="TreeGrafter"/>
</dbReference>
<dbReference type="InterPro" id="IPR054132">
    <property type="entry name" value="Consortin_N"/>
</dbReference>
<dbReference type="InterPro" id="IPR028129">
    <property type="entry name" value="Consortin_C"/>
</dbReference>
<dbReference type="Proteomes" id="UP000518266">
    <property type="component" value="Unassembled WGS sequence"/>
</dbReference>
<evidence type="ECO:0000256" key="4">
    <source>
        <dbReference type="SAM" id="Phobius"/>
    </source>
</evidence>
<evidence type="ECO:0000313" key="9">
    <source>
        <dbReference type="Proteomes" id="UP000518266"/>
    </source>
</evidence>
<evidence type="ECO:0000256" key="3">
    <source>
        <dbReference type="SAM" id="MobiDB-lite"/>
    </source>
</evidence>
<dbReference type="FunFam" id="3.40.50.720:FF:000178">
    <property type="entry name" value="Saccharopine dehydrogenase-like oxidoreductase"/>
    <property type="match status" value="1"/>
</dbReference>
<keyword evidence="9" id="KW-1185">Reference proteome</keyword>
<dbReference type="GO" id="GO:0009247">
    <property type="term" value="P:glycolipid biosynthetic process"/>
    <property type="evidence" value="ECO:0007669"/>
    <property type="project" value="TreeGrafter"/>
</dbReference>
<feature type="transmembrane region" description="Helical" evidence="4">
    <location>
        <begin position="671"/>
        <end position="692"/>
    </location>
</feature>
<reference evidence="8 9" key="1">
    <citation type="submission" date="2020-03" db="EMBL/GenBank/DDBJ databases">
        <title>Dissostichus mawsoni Genome sequencing and assembly.</title>
        <authorList>
            <person name="Park H."/>
        </authorList>
    </citation>
    <scope>NUCLEOTIDE SEQUENCE [LARGE SCALE GENOMIC DNA]</scope>
    <source>
        <strain evidence="8">DM0001</strain>
        <tissue evidence="8">Muscle</tissue>
    </source>
</reference>
<dbReference type="PANTHER" id="PTHR12286">
    <property type="entry name" value="SACCHAROPINE DEHYDROGENASE-LIKE OXIDOREDUCTASE"/>
    <property type="match status" value="1"/>
</dbReference>
<dbReference type="SUPFAM" id="SSF51735">
    <property type="entry name" value="NAD(P)-binding Rossmann-fold domains"/>
    <property type="match status" value="1"/>
</dbReference>
<proteinExistence type="inferred from homology"/>
<dbReference type="PANTHER" id="PTHR12286:SF5">
    <property type="entry name" value="SACCHAROPINE DEHYDROGENASE-LIKE OXIDOREDUCTASE"/>
    <property type="match status" value="1"/>
</dbReference>
<feature type="compositionally biased region" description="Basic and acidic residues" evidence="3">
    <location>
        <begin position="524"/>
        <end position="534"/>
    </location>
</feature>
<keyword evidence="4" id="KW-0812">Transmembrane</keyword>
<evidence type="ECO:0000259" key="6">
    <source>
        <dbReference type="Pfam" id="PF15281"/>
    </source>
</evidence>
<gene>
    <name evidence="8" type="ORF">F7725_019267</name>
</gene>
<feature type="compositionally biased region" description="Acidic residues" evidence="3">
    <location>
        <begin position="550"/>
        <end position="586"/>
    </location>
</feature>
<feature type="domain" description="Saccharopine dehydrogenase NADP binding" evidence="5">
    <location>
        <begin position="723"/>
        <end position="861"/>
    </location>
</feature>
<comment type="similarity">
    <text evidence="1">Belongs to the saccharopine dehydrogenase family.</text>
</comment>
<dbReference type="Gene3D" id="3.40.50.720">
    <property type="entry name" value="NAD(P)-binding Rossmann-like Domain"/>
    <property type="match status" value="1"/>
</dbReference>
<evidence type="ECO:0000256" key="1">
    <source>
        <dbReference type="ARBA" id="ARBA00038048"/>
    </source>
</evidence>
<dbReference type="Pfam" id="PF22883">
    <property type="entry name" value="Consortin_N"/>
    <property type="match status" value="1"/>
</dbReference>
<accession>A0A7J5YMK6</accession>
<dbReference type="Pfam" id="PF03435">
    <property type="entry name" value="Sacchrp_dh_NADP"/>
    <property type="match status" value="1"/>
</dbReference>
<dbReference type="InterPro" id="IPR036291">
    <property type="entry name" value="NAD(P)-bd_dom_sf"/>
</dbReference>
<feature type="domain" description="Consortin N-terminal" evidence="7">
    <location>
        <begin position="429"/>
        <end position="479"/>
    </location>
</feature>
<feature type="compositionally biased region" description="Basic and acidic residues" evidence="3">
    <location>
        <begin position="601"/>
        <end position="618"/>
    </location>
</feature>
<keyword evidence="4" id="KW-0472">Membrane</keyword>
<sequence length="1038" mass="118072">MLPRFPTSQHNHFQACVSLNPASTGYWSSVRVDPRGQSWERSNHNRKRIIVFDLLQYIVGYCDYLQYIVGYCDILQYIVGYCDYLQYIVGYCDIYSTLLVTYIVGYCDYLQYIVGYCDYLQYIVGYCDILQYIVGYCDLLQYIVGYCDYLQYIVGYCDILQYIVGYCDIYSTLLYIVGYCDYLQYIVGYCDLLQYIVGYCDILQYIVGYCDILQYIVGYCDILQYIVGYCDILQYIVGYCDYLQYIVGYCDILQYIVGYCDYLQYIVGYCDILQYIYIVGYCDILQYIVGYCDYLQYIVGYCDILQYIVGYSDLLQYIVGYCDYLQYIVGYCDILQYIVGYCDFLHKRLRHGPLEAFRKSFHLEDNIAAVTEVMGNKNALPPKGPDTGTTLKEEGVSHNSATGSVSRDELPGLSPELLASLQSLRENSDYTLLPHSLHQVCVCVCVCVWCWAIQFLQLEKLYHERLLSNLAALQENWESQWKEKKSDESCLPDETDGIGQKHIETLSQICRTHHRPSTCVEEPETTHQDEEKELSMNSETELSSPQTEHQEEEEEEEEEREEEEEETYEEGQEVEEQEEPCEETPEEEGKVEWPSGVPQASDKDLAKLSDTEGRRRASLDGLPPESEIATKQNSKRKVRFSEPEDGIEQGTDSPVMKTFILEKFQVGGDSCLILLLLCLVTVVISIGGTALYCTLVDTYSNICTDFTHNVDFYIMNMRRPYHIIIFGATGFTGQFVVEEVARCAAESPDGSRLKWAGGRSRQRLGKVLTKAAERLSMPELRTDIEIIVADVSIEESLAIMCQQGLVILNCVGPYRFFGEPVVKACVENGAHYLDICGEPQFLERMQLEYHTKALDKGVYVIGSCGFDSIPADLGILYTQRQFKGTLTAVEGFLNITSGPAGSSGHDATWQSAVHGFADSGSLRQLRKKFGQKPLPVVGAKEMEQYAIPFMGSDPSVVRRTQRHLYEEDHQCVLSLALDVSMFAFPATCGVACCLDISNGHRKMSCRCPDRRCMTGLPQTQHSLPSWASSVVTDRLLCT</sequence>
<dbReference type="GO" id="GO:0071253">
    <property type="term" value="F:connexin binding"/>
    <property type="evidence" value="ECO:0007669"/>
    <property type="project" value="InterPro"/>
</dbReference>
<dbReference type="AlphaFoldDB" id="A0A7J5YMK6"/>
<dbReference type="GO" id="GO:0005802">
    <property type="term" value="C:trans-Golgi network"/>
    <property type="evidence" value="ECO:0007669"/>
    <property type="project" value="InterPro"/>
</dbReference>
<evidence type="ECO:0000259" key="7">
    <source>
        <dbReference type="Pfam" id="PF22883"/>
    </source>
</evidence>
<dbReference type="EMBL" id="JAAKFY010000011">
    <property type="protein sequence ID" value="KAF3849548.1"/>
    <property type="molecule type" value="Genomic_DNA"/>
</dbReference>
<dbReference type="OrthoDB" id="9894200at2759"/>
<feature type="compositionally biased region" description="Polar residues" evidence="3">
    <location>
        <begin position="535"/>
        <end position="544"/>
    </location>
</feature>
<evidence type="ECO:0000313" key="8">
    <source>
        <dbReference type="EMBL" id="KAF3849548.1"/>
    </source>
</evidence>
<feature type="domain" description="Consortin C-terminal" evidence="6">
    <location>
        <begin position="616"/>
        <end position="719"/>
    </location>
</feature>
<dbReference type="Pfam" id="PF15281">
    <property type="entry name" value="Consortin_C"/>
    <property type="match status" value="1"/>
</dbReference>
<name>A0A7J5YMK6_DISMA</name>
<dbReference type="InterPro" id="IPR051276">
    <property type="entry name" value="Saccharopine_DH-like_oxidrdct"/>
</dbReference>
<evidence type="ECO:0000256" key="2">
    <source>
        <dbReference type="ARBA" id="ARBA00039852"/>
    </source>
</evidence>
<comment type="caution">
    <text evidence="8">The sequence shown here is derived from an EMBL/GenBank/DDBJ whole genome shotgun (WGS) entry which is preliminary data.</text>
</comment>